<feature type="region of interest" description="Disordered" evidence="1">
    <location>
        <begin position="34"/>
        <end position="86"/>
    </location>
</feature>
<feature type="signal peptide" evidence="2">
    <location>
        <begin position="1"/>
        <end position="24"/>
    </location>
</feature>
<evidence type="ECO:0000313" key="3">
    <source>
        <dbReference type="EMBL" id="MDL5160282.1"/>
    </source>
</evidence>
<dbReference type="RefSeq" id="WP_286056890.1">
    <property type="nucleotide sequence ID" value="NZ_JASVWF010000010.1"/>
</dbReference>
<feature type="compositionally biased region" description="Low complexity" evidence="1">
    <location>
        <begin position="54"/>
        <end position="72"/>
    </location>
</feature>
<feature type="compositionally biased region" description="Low complexity" evidence="1">
    <location>
        <begin position="243"/>
        <end position="260"/>
    </location>
</feature>
<evidence type="ECO:0000256" key="1">
    <source>
        <dbReference type="SAM" id="MobiDB-lite"/>
    </source>
</evidence>
<dbReference type="EMBL" id="JASVWF010000010">
    <property type="protein sequence ID" value="MDL5160282.1"/>
    <property type="molecule type" value="Genomic_DNA"/>
</dbReference>
<accession>A0ABT7MHX7</accession>
<sequence length="268" mass="26576">MSAPSSRRWWGPAVAVCASVAALAGTVAAVATAVGADGESARRSEARTLADARPAPQASQASPAAAPASAPPVTTRPGRLGDPTLGATVALQPGWEPARTQGLVPVTPGRFPTVLTLEDRAVVLLGRLDPARGFGEDALGDEARRLVGAFTDGVRGDDDGRVVTVSDEAGPLDGRDAFTSVRRAPDGTIVRVTTVAGDRGEPGLVLLAVAAPGRTQPADAGAADRVVRSLSSDAGAAPPPTPGRAAAPPAAGPPGARVSPSPGPATGR</sequence>
<keyword evidence="2" id="KW-0732">Signal</keyword>
<evidence type="ECO:0000256" key="2">
    <source>
        <dbReference type="SAM" id="SignalP"/>
    </source>
</evidence>
<comment type="caution">
    <text evidence="3">The sequence shown here is derived from an EMBL/GenBank/DDBJ whole genome shotgun (WGS) entry which is preliminary data.</text>
</comment>
<keyword evidence="4" id="KW-1185">Reference proteome</keyword>
<dbReference type="Proteomes" id="UP001231924">
    <property type="component" value="Unassembled WGS sequence"/>
</dbReference>
<feature type="compositionally biased region" description="Basic and acidic residues" evidence="1">
    <location>
        <begin position="39"/>
        <end position="50"/>
    </location>
</feature>
<feature type="chain" id="PRO_5046902657" evidence="2">
    <location>
        <begin position="25"/>
        <end position="268"/>
    </location>
</feature>
<feature type="region of interest" description="Disordered" evidence="1">
    <location>
        <begin position="215"/>
        <end position="268"/>
    </location>
</feature>
<proteinExistence type="predicted"/>
<evidence type="ECO:0000313" key="4">
    <source>
        <dbReference type="Proteomes" id="UP001231924"/>
    </source>
</evidence>
<reference evidence="3 4" key="1">
    <citation type="submission" date="2023-06" db="EMBL/GenBank/DDBJ databases">
        <title>Actinomycetospora Odt1-22.</title>
        <authorList>
            <person name="Supong K."/>
        </authorList>
    </citation>
    <scope>NUCLEOTIDE SEQUENCE [LARGE SCALE GENOMIC DNA]</scope>
    <source>
        <strain evidence="3 4">Odt1-22</strain>
    </source>
</reference>
<organism evidence="3 4">
    <name type="scientific">Actinomycetospora termitidis</name>
    <dbReference type="NCBI Taxonomy" id="3053470"/>
    <lineage>
        <taxon>Bacteria</taxon>
        <taxon>Bacillati</taxon>
        <taxon>Actinomycetota</taxon>
        <taxon>Actinomycetes</taxon>
        <taxon>Pseudonocardiales</taxon>
        <taxon>Pseudonocardiaceae</taxon>
        <taxon>Actinomycetospora</taxon>
    </lineage>
</organism>
<gene>
    <name evidence="3" type="ORF">QRT03_30235</name>
</gene>
<name>A0ABT7MHX7_9PSEU</name>
<protein>
    <submittedName>
        <fullName evidence="3">Uncharacterized protein</fullName>
    </submittedName>
</protein>